<name>A0ABU7BSH5_9TELE</name>
<keyword evidence="2" id="KW-1185">Reference proteome</keyword>
<gene>
    <name evidence="1" type="ORF">ATANTOWER_030597</name>
</gene>
<dbReference type="Proteomes" id="UP001345963">
    <property type="component" value="Unassembled WGS sequence"/>
</dbReference>
<evidence type="ECO:0000313" key="2">
    <source>
        <dbReference type="Proteomes" id="UP001345963"/>
    </source>
</evidence>
<feature type="non-terminal residue" evidence="1">
    <location>
        <position position="1"/>
    </location>
</feature>
<dbReference type="EMBL" id="JAHUTI010067273">
    <property type="protein sequence ID" value="MED6253473.1"/>
    <property type="molecule type" value="Genomic_DNA"/>
</dbReference>
<sequence length="66" mass="7798">NYLPFFQLGGSCRSHLLPCLLIARWTDNLSRVNPPPAHRLLEIDPLWMKLYRRFKPAVNTDLHQRT</sequence>
<evidence type="ECO:0000313" key="1">
    <source>
        <dbReference type="EMBL" id="MED6253473.1"/>
    </source>
</evidence>
<reference evidence="1 2" key="1">
    <citation type="submission" date="2021-07" db="EMBL/GenBank/DDBJ databases">
        <authorList>
            <person name="Palmer J.M."/>
        </authorList>
    </citation>
    <scope>NUCLEOTIDE SEQUENCE [LARGE SCALE GENOMIC DNA]</scope>
    <source>
        <strain evidence="1 2">AT_MEX2019</strain>
        <tissue evidence="1">Muscle</tissue>
    </source>
</reference>
<organism evidence="1 2">
    <name type="scientific">Ataeniobius toweri</name>
    <dbReference type="NCBI Taxonomy" id="208326"/>
    <lineage>
        <taxon>Eukaryota</taxon>
        <taxon>Metazoa</taxon>
        <taxon>Chordata</taxon>
        <taxon>Craniata</taxon>
        <taxon>Vertebrata</taxon>
        <taxon>Euteleostomi</taxon>
        <taxon>Actinopterygii</taxon>
        <taxon>Neopterygii</taxon>
        <taxon>Teleostei</taxon>
        <taxon>Neoteleostei</taxon>
        <taxon>Acanthomorphata</taxon>
        <taxon>Ovalentaria</taxon>
        <taxon>Atherinomorphae</taxon>
        <taxon>Cyprinodontiformes</taxon>
        <taxon>Goodeidae</taxon>
        <taxon>Ataeniobius</taxon>
    </lineage>
</organism>
<accession>A0ABU7BSH5</accession>
<proteinExistence type="predicted"/>
<comment type="caution">
    <text evidence="1">The sequence shown here is derived from an EMBL/GenBank/DDBJ whole genome shotgun (WGS) entry which is preliminary data.</text>
</comment>
<protein>
    <submittedName>
        <fullName evidence="1">Uncharacterized protein</fullName>
    </submittedName>
</protein>